<accession>X1G771</accession>
<sequence length="79" mass="8974">IGTVFLSIGIFILLKSILLLILFVGKPIDLNGKLKIKETEIVPFQKELPKEPKVEQVKKEEIPEERLDSIPSEPKTSNY</sequence>
<keyword evidence="2" id="KW-0812">Transmembrane</keyword>
<name>X1G771_9ZZZZ</name>
<evidence type="ECO:0000313" key="3">
    <source>
        <dbReference type="EMBL" id="GAH53082.1"/>
    </source>
</evidence>
<feature type="transmembrane region" description="Helical" evidence="2">
    <location>
        <begin position="6"/>
        <end position="25"/>
    </location>
</feature>
<gene>
    <name evidence="3" type="ORF">S03H2_27950</name>
</gene>
<evidence type="ECO:0000256" key="1">
    <source>
        <dbReference type="SAM" id="MobiDB-lite"/>
    </source>
</evidence>
<evidence type="ECO:0000256" key="2">
    <source>
        <dbReference type="SAM" id="Phobius"/>
    </source>
</evidence>
<proteinExistence type="predicted"/>
<dbReference type="EMBL" id="BARU01016829">
    <property type="protein sequence ID" value="GAH53082.1"/>
    <property type="molecule type" value="Genomic_DNA"/>
</dbReference>
<organism evidence="3">
    <name type="scientific">marine sediment metagenome</name>
    <dbReference type="NCBI Taxonomy" id="412755"/>
    <lineage>
        <taxon>unclassified sequences</taxon>
        <taxon>metagenomes</taxon>
        <taxon>ecological metagenomes</taxon>
    </lineage>
</organism>
<feature type="region of interest" description="Disordered" evidence="1">
    <location>
        <begin position="52"/>
        <end position="79"/>
    </location>
</feature>
<protein>
    <submittedName>
        <fullName evidence="3">Uncharacterized protein</fullName>
    </submittedName>
</protein>
<keyword evidence="2" id="KW-1133">Transmembrane helix</keyword>
<keyword evidence="2" id="KW-0472">Membrane</keyword>
<reference evidence="3" key="1">
    <citation type="journal article" date="2014" name="Front. Microbiol.">
        <title>High frequency of phylogenetically diverse reductive dehalogenase-homologous genes in deep subseafloor sedimentary metagenomes.</title>
        <authorList>
            <person name="Kawai M."/>
            <person name="Futagami T."/>
            <person name="Toyoda A."/>
            <person name="Takaki Y."/>
            <person name="Nishi S."/>
            <person name="Hori S."/>
            <person name="Arai W."/>
            <person name="Tsubouchi T."/>
            <person name="Morono Y."/>
            <person name="Uchiyama I."/>
            <person name="Ito T."/>
            <person name="Fujiyama A."/>
            <person name="Inagaki F."/>
            <person name="Takami H."/>
        </authorList>
    </citation>
    <scope>NUCLEOTIDE SEQUENCE</scope>
    <source>
        <strain evidence="3">Expedition CK06-06</strain>
    </source>
</reference>
<comment type="caution">
    <text evidence="3">The sequence shown here is derived from an EMBL/GenBank/DDBJ whole genome shotgun (WGS) entry which is preliminary data.</text>
</comment>
<feature type="non-terminal residue" evidence="3">
    <location>
        <position position="1"/>
    </location>
</feature>
<feature type="compositionally biased region" description="Basic and acidic residues" evidence="1">
    <location>
        <begin position="52"/>
        <end position="68"/>
    </location>
</feature>
<dbReference type="AlphaFoldDB" id="X1G771"/>